<keyword evidence="3" id="KW-1185">Reference proteome</keyword>
<feature type="chain" id="PRO_5030725561" description="Protein Atu4866" evidence="1">
    <location>
        <begin position="30"/>
        <end position="115"/>
    </location>
</feature>
<dbReference type="EMBL" id="JACHEJ010000001">
    <property type="protein sequence ID" value="MBB6178410.1"/>
    <property type="molecule type" value="Genomic_DNA"/>
</dbReference>
<evidence type="ECO:0008006" key="4">
    <source>
        <dbReference type="Google" id="ProtNLM"/>
    </source>
</evidence>
<feature type="signal peptide" evidence="1">
    <location>
        <begin position="1"/>
        <end position="29"/>
    </location>
</feature>
<name>A0A7W9YUB1_9HYPH</name>
<evidence type="ECO:0000313" key="3">
    <source>
        <dbReference type="Proteomes" id="UP000535501"/>
    </source>
</evidence>
<accession>A0A7W9YUB1</accession>
<sequence length="115" mass="13213">MAECGLRHHLAMAAFAAAFVFIAGVTAFAADRNQEITMSKHPYVGLWVSQDDYIRYELLPNGRYFESRGFRERVYHGEYRVTGDHIDYKDDSGFIADGEFRNDVLYHAGVRLMRA</sequence>
<dbReference type="Pfam" id="PF11512">
    <property type="entry name" value="Atu4866"/>
    <property type="match status" value="1"/>
</dbReference>
<dbReference type="Proteomes" id="UP000535501">
    <property type="component" value="Unassembled WGS sequence"/>
</dbReference>
<dbReference type="RefSeq" id="WP_077546796.1">
    <property type="nucleotide sequence ID" value="NZ_CANLQM010000001.1"/>
</dbReference>
<evidence type="ECO:0000313" key="2">
    <source>
        <dbReference type="EMBL" id="MBB6178410.1"/>
    </source>
</evidence>
<keyword evidence="1" id="KW-0732">Signal</keyword>
<evidence type="ECO:0000256" key="1">
    <source>
        <dbReference type="SAM" id="SignalP"/>
    </source>
</evidence>
<dbReference type="Gene3D" id="2.40.128.290">
    <property type="entry name" value="Uncharacterised protein Atu4866, PF11512"/>
    <property type="match status" value="1"/>
</dbReference>
<reference evidence="2 3" key="1">
    <citation type="submission" date="2020-08" db="EMBL/GenBank/DDBJ databases">
        <title>Genomic Encyclopedia of Type Strains, Phase IV (KMG-IV): sequencing the most valuable type-strain genomes for metagenomic binning, comparative biology and taxonomic classification.</title>
        <authorList>
            <person name="Goeker M."/>
        </authorList>
    </citation>
    <scope>NUCLEOTIDE SEQUENCE [LARGE SCALE GENOMIC DNA]</scope>
    <source>
        <strain evidence="2 3">DSM 102134</strain>
    </source>
</reference>
<proteinExistence type="predicted"/>
<dbReference type="InterPro" id="IPR038646">
    <property type="entry name" value="Atu4866-like_sf"/>
</dbReference>
<dbReference type="AlphaFoldDB" id="A0A7W9YUB1"/>
<protein>
    <recommendedName>
        <fullName evidence="4">Protein Atu4866</fullName>
    </recommendedName>
</protein>
<gene>
    <name evidence="2" type="ORF">HNQ75_000353</name>
</gene>
<dbReference type="InterPro" id="IPR020955">
    <property type="entry name" value="Uncharacterised_Atu4866"/>
</dbReference>
<comment type="caution">
    <text evidence="2">The sequence shown here is derived from an EMBL/GenBank/DDBJ whole genome shotgun (WGS) entry which is preliminary data.</text>
</comment>
<organism evidence="2 3">
    <name type="scientific">Pseudorhizobium flavum</name>
    <dbReference type="NCBI Taxonomy" id="1335061"/>
    <lineage>
        <taxon>Bacteria</taxon>
        <taxon>Pseudomonadati</taxon>
        <taxon>Pseudomonadota</taxon>
        <taxon>Alphaproteobacteria</taxon>
        <taxon>Hyphomicrobiales</taxon>
        <taxon>Rhizobiaceae</taxon>
        <taxon>Rhizobium/Agrobacterium group</taxon>
        <taxon>Pseudorhizobium</taxon>
    </lineage>
</organism>